<dbReference type="AlphaFoldDB" id="A0A1N5WNL0"/>
<dbReference type="GO" id="GO:0030145">
    <property type="term" value="F:manganese ion binding"/>
    <property type="evidence" value="ECO:0007669"/>
    <property type="project" value="InterPro"/>
</dbReference>
<dbReference type="InterPro" id="IPR005763">
    <property type="entry name" value="Fucose_isomerase"/>
</dbReference>
<evidence type="ECO:0000256" key="1">
    <source>
        <dbReference type="ARBA" id="ARBA00023235"/>
    </source>
</evidence>
<sequence length="544" mass="59255">MTSYTLPVPANPPTAAPGTVHTVASGDLRLSANVTCWPTQQQLEADVTAAVNALGWKVERGHGVDPGKGHGFIDSQRAGIEVFKRIPADAPLIVVEAVWQYSHHVLAGLRSHRGPILIVANWSGEFPGLVGLLNLTASLTKAGVPHSALWSRDFTDEWAIGGLRTWLETGELRHDTSHVRDLPSLPDDPEVSLGRSLAGQLATEKAIIGVFDEGCMGMYNAIFDDELINPLGIYKERLSQSALVAEMARVSDEEARAVRRWLDDAGMTFHVGTDEAIELTEAQLLSQFKMYVAALRISDDYGLDAVGIQYQQGLKDVVPASDLAEGLLNNVQRPPVLSRDGSRELYPGAPLPHFNEVDEGVAVDSLVTNRIWTAMGLDPATTLHDIRWGERYGDDFVWVFEISGSVPASHNGGYDRSYSMRQPPMFFPLGGGTLSGVSKPGEIVWSRVFIMDGELHVDLGRGTVVELPAEETQRRLDATTPQWPIMHAVLHGVDRDQLMARHKANHVNVAYAPDAATADKALRVKAAMFADLGVRVHLCGEVNL</sequence>
<evidence type="ECO:0000313" key="3">
    <source>
        <dbReference type="EMBL" id="SIM86763.1"/>
    </source>
</evidence>
<keyword evidence="4" id="KW-1185">Reference proteome</keyword>
<dbReference type="EMBL" id="FSQT01000001">
    <property type="protein sequence ID" value="SIM86763.1"/>
    <property type="molecule type" value="Genomic_DNA"/>
</dbReference>
<dbReference type="OrthoDB" id="102178at2"/>
<dbReference type="PANTHER" id="PTHR37840">
    <property type="entry name" value="L-FUCOSE ISOMERASE"/>
    <property type="match status" value="1"/>
</dbReference>
<dbReference type="GO" id="GO:0008736">
    <property type="term" value="F:L-fucose isomerase activity"/>
    <property type="evidence" value="ECO:0007669"/>
    <property type="project" value="InterPro"/>
</dbReference>
<dbReference type="SUPFAM" id="SSF53743">
    <property type="entry name" value="FucI/AraA N-terminal and middle domains"/>
    <property type="match status" value="1"/>
</dbReference>
<protein>
    <submittedName>
        <fullName evidence="3">L-fucose isomerase</fullName>
    </submittedName>
</protein>
<dbReference type="GO" id="GO:0008790">
    <property type="term" value="F:arabinose isomerase activity"/>
    <property type="evidence" value="ECO:0007669"/>
    <property type="project" value="TreeGrafter"/>
</dbReference>
<dbReference type="PANTHER" id="PTHR37840:SF1">
    <property type="entry name" value="L-FUCOSE ISOMERASE"/>
    <property type="match status" value="1"/>
</dbReference>
<organism evidence="3 4">
    <name type="scientific">Micromonospora cremea</name>
    <dbReference type="NCBI Taxonomy" id="709881"/>
    <lineage>
        <taxon>Bacteria</taxon>
        <taxon>Bacillati</taxon>
        <taxon>Actinomycetota</taxon>
        <taxon>Actinomycetes</taxon>
        <taxon>Micromonosporales</taxon>
        <taxon>Micromonosporaceae</taxon>
        <taxon>Micromonospora</taxon>
    </lineage>
</organism>
<gene>
    <name evidence="3" type="ORF">SAMN04489832_2618</name>
</gene>
<keyword evidence="1 3" id="KW-0413">Isomerase</keyword>
<accession>A0A1N5WNL0</accession>
<dbReference type="STRING" id="709881.SAMN04489832_2618"/>
<dbReference type="InterPro" id="IPR009015">
    <property type="entry name" value="Fucose_isomerase_N/cen_sf"/>
</dbReference>
<dbReference type="GO" id="GO:0042355">
    <property type="term" value="P:L-fucose catabolic process"/>
    <property type="evidence" value="ECO:0007669"/>
    <property type="project" value="TreeGrafter"/>
</dbReference>
<keyword evidence="2" id="KW-0119">Carbohydrate metabolism</keyword>
<evidence type="ECO:0000256" key="2">
    <source>
        <dbReference type="ARBA" id="ARBA00023277"/>
    </source>
</evidence>
<evidence type="ECO:0000313" key="4">
    <source>
        <dbReference type="Proteomes" id="UP000185124"/>
    </source>
</evidence>
<proteinExistence type="predicted"/>
<dbReference type="Proteomes" id="UP000185124">
    <property type="component" value="Unassembled WGS sequence"/>
</dbReference>
<dbReference type="GO" id="GO:0019571">
    <property type="term" value="P:D-arabinose catabolic process"/>
    <property type="evidence" value="ECO:0007669"/>
    <property type="project" value="TreeGrafter"/>
</dbReference>
<dbReference type="RefSeq" id="WP_074311642.1">
    <property type="nucleotide sequence ID" value="NZ_FSQT01000001.1"/>
</dbReference>
<name>A0A1N5WNL0_9ACTN</name>
<dbReference type="GO" id="GO:0005737">
    <property type="term" value="C:cytoplasm"/>
    <property type="evidence" value="ECO:0007669"/>
    <property type="project" value="InterPro"/>
</dbReference>
<reference evidence="4" key="1">
    <citation type="submission" date="2016-12" db="EMBL/GenBank/DDBJ databases">
        <authorList>
            <person name="Varghese N."/>
            <person name="Submissions S."/>
        </authorList>
    </citation>
    <scope>NUCLEOTIDE SEQUENCE [LARGE SCALE GENOMIC DNA]</scope>
    <source>
        <strain evidence="4">DSM 45599</strain>
    </source>
</reference>